<organism evidence="2 3">
    <name type="scientific">Paenibacillus vulneris</name>
    <dbReference type="NCBI Taxonomy" id="1133364"/>
    <lineage>
        <taxon>Bacteria</taxon>
        <taxon>Bacillati</taxon>
        <taxon>Bacillota</taxon>
        <taxon>Bacilli</taxon>
        <taxon>Bacillales</taxon>
        <taxon>Paenibacillaceae</taxon>
        <taxon>Paenibacillus</taxon>
    </lineage>
</organism>
<dbReference type="PANTHER" id="PTHR45036">
    <property type="entry name" value="METHYLTRANSFERASE LIKE 7B"/>
    <property type="match status" value="1"/>
</dbReference>
<gene>
    <name evidence="2" type="ORF">ACFQ4B_25800</name>
</gene>
<dbReference type="Proteomes" id="UP001597180">
    <property type="component" value="Unassembled WGS sequence"/>
</dbReference>
<dbReference type="RefSeq" id="WP_345590792.1">
    <property type="nucleotide sequence ID" value="NZ_BAABJG010000024.1"/>
</dbReference>
<accession>A0ABW3UTB6</accession>
<proteinExistence type="predicted"/>
<dbReference type="EMBL" id="JBHTLU010000035">
    <property type="protein sequence ID" value="MFD1223539.1"/>
    <property type="molecule type" value="Genomic_DNA"/>
</dbReference>
<name>A0ABW3UTB6_9BACL</name>
<evidence type="ECO:0000259" key="1">
    <source>
        <dbReference type="Pfam" id="PF08241"/>
    </source>
</evidence>
<keyword evidence="2" id="KW-0808">Transferase</keyword>
<dbReference type="Pfam" id="PF08241">
    <property type="entry name" value="Methyltransf_11"/>
    <property type="match status" value="1"/>
</dbReference>
<dbReference type="EC" id="2.1.1.-" evidence="2"/>
<dbReference type="InterPro" id="IPR029063">
    <property type="entry name" value="SAM-dependent_MTases_sf"/>
</dbReference>
<dbReference type="SUPFAM" id="SSF53335">
    <property type="entry name" value="S-adenosyl-L-methionine-dependent methyltransferases"/>
    <property type="match status" value="1"/>
</dbReference>
<keyword evidence="2" id="KW-0489">Methyltransferase</keyword>
<dbReference type="Gene3D" id="3.40.50.150">
    <property type="entry name" value="Vaccinia Virus protein VP39"/>
    <property type="match status" value="1"/>
</dbReference>
<feature type="domain" description="Methyltransferase type 11" evidence="1">
    <location>
        <begin position="37"/>
        <end position="131"/>
    </location>
</feature>
<evidence type="ECO:0000313" key="3">
    <source>
        <dbReference type="Proteomes" id="UP001597180"/>
    </source>
</evidence>
<dbReference type="InterPro" id="IPR013216">
    <property type="entry name" value="Methyltransf_11"/>
</dbReference>
<dbReference type="InterPro" id="IPR052356">
    <property type="entry name" value="Thiol_S-MT"/>
</dbReference>
<protein>
    <submittedName>
        <fullName evidence="2">Class I SAM-dependent methyltransferase</fullName>
        <ecNumber evidence="2">2.1.1.-</ecNumber>
    </submittedName>
</protein>
<dbReference type="GO" id="GO:0008168">
    <property type="term" value="F:methyltransferase activity"/>
    <property type="evidence" value="ECO:0007669"/>
    <property type="project" value="UniProtKB-KW"/>
</dbReference>
<dbReference type="PANTHER" id="PTHR45036:SF1">
    <property type="entry name" value="METHYLTRANSFERASE LIKE 7A"/>
    <property type="match status" value="1"/>
</dbReference>
<dbReference type="CDD" id="cd02440">
    <property type="entry name" value="AdoMet_MTases"/>
    <property type="match status" value="1"/>
</dbReference>
<comment type="caution">
    <text evidence="2">The sequence shown here is derived from an EMBL/GenBank/DDBJ whole genome shotgun (WGS) entry which is preliminary data.</text>
</comment>
<evidence type="ECO:0000313" key="2">
    <source>
        <dbReference type="EMBL" id="MFD1223539.1"/>
    </source>
</evidence>
<dbReference type="GO" id="GO:0032259">
    <property type="term" value="P:methylation"/>
    <property type="evidence" value="ECO:0007669"/>
    <property type="project" value="UniProtKB-KW"/>
</dbReference>
<sequence>MRSFFHKTYDLWMRPLEHYAFGAIRKRLIGQARGKVLEIGSGTGANFKYYKSANQVVAVEPDEVMLKKSLPLAEASAVPIHVVRAGAESLPFEEDTFDCVAGTLVFCTIPDPMAAWREITRVCKPGGHIILMEHVRISHPVWGTLQDWLTPWWKRCCGGCHLNRTTLDDLQQAGLHIIELEQMFNVLFVIAKAVNNKACAMSGTP</sequence>
<reference evidence="3" key="1">
    <citation type="journal article" date="2019" name="Int. J. Syst. Evol. Microbiol.">
        <title>The Global Catalogue of Microorganisms (GCM) 10K type strain sequencing project: providing services to taxonomists for standard genome sequencing and annotation.</title>
        <authorList>
            <consortium name="The Broad Institute Genomics Platform"/>
            <consortium name="The Broad Institute Genome Sequencing Center for Infectious Disease"/>
            <person name="Wu L."/>
            <person name="Ma J."/>
        </authorList>
    </citation>
    <scope>NUCLEOTIDE SEQUENCE [LARGE SCALE GENOMIC DNA]</scope>
    <source>
        <strain evidence="3">CCUG 53270</strain>
    </source>
</reference>
<keyword evidence="3" id="KW-1185">Reference proteome</keyword>